<evidence type="ECO:0000259" key="5">
    <source>
        <dbReference type="Pfam" id="PF05347"/>
    </source>
</evidence>
<reference evidence="6" key="1">
    <citation type="submission" date="2021-06" db="EMBL/GenBank/DDBJ databases">
        <authorList>
            <person name="Kallberg Y."/>
            <person name="Tangrot J."/>
            <person name="Rosling A."/>
        </authorList>
    </citation>
    <scope>NUCLEOTIDE SEQUENCE</scope>
    <source>
        <strain evidence="6">87-6 pot B 2015</strain>
    </source>
</reference>
<dbReference type="PANTHER" id="PTHR13675:SF1">
    <property type="entry name" value="SUCCINATE DEHYDROGENASE ASSEMBLY FACTOR 1, MITOCHONDRIAL"/>
    <property type="match status" value="1"/>
</dbReference>
<dbReference type="AlphaFoldDB" id="A0A9N9CT37"/>
<gene>
    <name evidence="6" type="ORF">FMOSSE_LOCUS9654</name>
</gene>
<dbReference type="InterPro" id="IPR045295">
    <property type="entry name" value="Complex1_LYR_SDHAF1_LYRM8"/>
</dbReference>
<protein>
    <submittedName>
        <fullName evidence="6">13758_t:CDS:1</fullName>
    </submittedName>
</protein>
<feature type="domain" description="Complex 1 LYR protein" evidence="5">
    <location>
        <begin position="13"/>
        <end position="69"/>
    </location>
</feature>
<organism evidence="6 7">
    <name type="scientific">Funneliformis mosseae</name>
    <name type="common">Endomycorrhizal fungus</name>
    <name type="synonym">Glomus mosseae</name>
    <dbReference type="NCBI Taxonomy" id="27381"/>
    <lineage>
        <taxon>Eukaryota</taxon>
        <taxon>Fungi</taxon>
        <taxon>Fungi incertae sedis</taxon>
        <taxon>Mucoromycota</taxon>
        <taxon>Glomeromycotina</taxon>
        <taxon>Glomeromycetes</taxon>
        <taxon>Glomerales</taxon>
        <taxon>Glomeraceae</taxon>
        <taxon>Funneliformis</taxon>
    </lineage>
</organism>
<dbReference type="PANTHER" id="PTHR13675">
    <property type="entry name" value="LYR MOTIF-CONTAINING PROTEIN 2"/>
    <property type="match status" value="1"/>
</dbReference>
<comment type="caution">
    <text evidence="6">The sequence shown here is derived from an EMBL/GenBank/DDBJ whole genome shotgun (WGS) entry which is preliminary data.</text>
</comment>
<comment type="similarity">
    <text evidence="4">Belongs to the complex I LYR family. SDHAF1 subfamily.</text>
</comment>
<dbReference type="EMBL" id="CAJVPP010002895">
    <property type="protein sequence ID" value="CAG8614681.1"/>
    <property type="molecule type" value="Genomic_DNA"/>
</dbReference>
<evidence type="ECO:0000313" key="7">
    <source>
        <dbReference type="Proteomes" id="UP000789375"/>
    </source>
</evidence>
<evidence type="ECO:0000256" key="3">
    <source>
        <dbReference type="ARBA" id="ARBA00023186"/>
    </source>
</evidence>
<evidence type="ECO:0000256" key="4">
    <source>
        <dbReference type="ARBA" id="ARBA00025715"/>
    </source>
</evidence>
<evidence type="ECO:0000256" key="2">
    <source>
        <dbReference type="ARBA" id="ARBA00023128"/>
    </source>
</evidence>
<comment type="subcellular location">
    <subcellularLocation>
        <location evidence="1">Mitochondrion matrix</location>
    </subcellularLocation>
</comment>
<dbReference type="GO" id="GO:0034553">
    <property type="term" value="P:mitochondrial respiratory chain complex II assembly"/>
    <property type="evidence" value="ECO:0007669"/>
    <property type="project" value="InterPro"/>
</dbReference>
<dbReference type="Proteomes" id="UP000789375">
    <property type="component" value="Unassembled WGS sequence"/>
</dbReference>
<name>A0A9N9CT37_FUNMO</name>
<dbReference type="Pfam" id="PF05347">
    <property type="entry name" value="Complex1_LYR"/>
    <property type="match status" value="1"/>
</dbReference>
<accession>A0A9N9CT37</accession>
<sequence>MSAPISRSGLQNEVINFYRKCCRAIRKKPIESRYRFQQFVRSQFRQYDISPRDHNAIEYMLRRGKRQLEAYENDSVKDVNL</sequence>
<keyword evidence="2" id="KW-0496">Mitochondrion</keyword>
<keyword evidence="7" id="KW-1185">Reference proteome</keyword>
<dbReference type="CDD" id="cd20268">
    <property type="entry name" value="Complex1_LYR_SDHAF1_LYRM8"/>
    <property type="match status" value="1"/>
</dbReference>
<dbReference type="GO" id="GO:0005759">
    <property type="term" value="C:mitochondrial matrix"/>
    <property type="evidence" value="ECO:0007669"/>
    <property type="project" value="UniProtKB-SubCell"/>
</dbReference>
<proteinExistence type="inferred from homology"/>
<dbReference type="InterPro" id="IPR008011">
    <property type="entry name" value="Complex1_LYR_dom"/>
</dbReference>
<keyword evidence="3" id="KW-0143">Chaperone</keyword>
<evidence type="ECO:0000313" key="6">
    <source>
        <dbReference type="EMBL" id="CAG8614681.1"/>
    </source>
</evidence>
<evidence type="ECO:0000256" key="1">
    <source>
        <dbReference type="ARBA" id="ARBA00004305"/>
    </source>
</evidence>